<dbReference type="EMBL" id="BAAAWD010000014">
    <property type="protein sequence ID" value="GAA3021643.1"/>
    <property type="molecule type" value="Genomic_DNA"/>
</dbReference>
<dbReference type="Gene3D" id="3.40.309.10">
    <property type="entry name" value="Aldehyde Dehydrogenase, Chain A, domain 2"/>
    <property type="match status" value="1"/>
</dbReference>
<evidence type="ECO:0000256" key="3">
    <source>
        <dbReference type="ARBA" id="ARBA00023027"/>
    </source>
</evidence>
<dbReference type="Pfam" id="PF00171">
    <property type="entry name" value="Aldedh"/>
    <property type="match status" value="1"/>
</dbReference>
<evidence type="ECO:0000256" key="2">
    <source>
        <dbReference type="ARBA" id="ARBA00023002"/>
    </source>
</evidence>
<dbReference type="NCBIfam" id="TIGR01722">
    <property type="entry name" value="MMSDH"/>
    <property type="match status" value="1"/>
</dbReference>
<dbReference type="InterPro" id="IPR010061">
    <property type="entry name" value="MeMal-semiAld_DH"/>
</dbReference>
<dbReference type="InterPro" id="IPR016160">
    <property type="entry name" value="Ald_DH_CS_CYS"/>
</dbReference>
<evidence type="ECO:0000313" key="5">
    <source>
        <dbReference type="EMBL" id="GAA3021643.1"/>
    </source>
</evidence>
<evidence type="ECO:0000259" key="4">
    <source>
        <dbReference type="Pfam" id="PF00171"/>
    </source>
</evidence>
<proteinExistence type="predicted"/>
<keyword evidence="3" id="KW-0520">NAD</keyword>
<dbReference type="InterPro" id="IPR016161">
    <property type="entry name" value="Ald_DH/histidinol_DH"/>
</dbReference>
<name>A0ABP6KQT0_9ACTN</name>
<dbReference type="Gene3D" id="3.40.605.10">
    <property type="entry name" value="Aldehyde Dehydrogenase, Chain A, domain 1"/>
    <property type="match status" value="1"/>
</dbReference>
<evidence type="ECO:0000313" key="6">
    <source>
        <dbReference type="Proteomes" id="UP001499930"/>
    </source>
</evidence>
<dbReference type="RefSeq" id="WP_344899959.1">
    <property type="nucleotide sequence ID" value="NZ_BAAAWD010000014.1"/>
</dbReference>
<evidence type="ECO:0000256" key="1">
    <source>
        <dbReference type="ARBA" id="ARBA00013048"/>
    </source>
</evidence>
<dbReference type="PANTHER" id="PTHR43866">
    <property type="entry name" value="MALONATE-SEMIALDEHYDE DEHYDROGENASE"/>
    <property type="match status" value="1"/>
</dbReference>
<keyword evidence="2" id="KW-0560">Oxidoreductase</keyword>
<reference evidence="6" key="1">
    <citation type="journal article" date="2019" name="Int. J. Syst. Evol. Microbiol.">
        <title>The Global Catalogue of Microorganisms (GCM) 10K type strain sequencing project: providing services to taxonomists for standard genome sequencing and annotation.</title>
        <authorList>
            <consortium name="The Broad Institute Genomics Platform"/>
            <consortium name="The Broad Institute Genome Sequencing Center for Infectious Disease"/>
            <person name="Wu L."/>
            <person name="Ma J."/>
        </authorList>
    </citation>
    <scope>NUCLEOTIDE SEQUENCE [LARGE SCALE GENOMIC DNA]</scope>
    <source>
        <strain evidence="6">JCM 3106</strain>
    </source>
</reference>
<dbReference type="EC" id="1.2.1.27" evidence="1"/>
<dbReference type="Proteomes" id="UP001499930">
    <property type="component" value="Unassembled WGS sequence"/>
</dbReference>
<dbReference type="InterPro" id="IPR016162">
    <property type="entry name" value="Ald_DH_N"/>
</dbReference>
<comment type="caution">
    <text evidence="5">The sequence shown here is derived from an EMBL/GenBank/DDBJ whole genome shotgun (WGS) entry which is preliminary data.</text>
</comment>
<dbReference type="PROSITE" id="PS00070">
    <property type="entry name" value="ALDEHYDE_DEHYDR_CYS"/>
    <property type="match status" value="1"/>
</dbReference>
<organism evidence="5 6">
    <name type="scientific">Streptosporangium longisporum</name>
    <dbReference type="NCBI Taxonomy" id="46187"/>
    <lineage>
        <taxon>Bacteria</taxon>
        <taxon>Bacillati</taxon>
        <taxon>Actinomycetota</taxon>
        <taxon>Actinomycetes</taxon>
        <taxon>Streptosporangiales</taxon>
        <taxon>Streptosporangiaceae</taxon>
        <taxon>Streptosporangium</taxon>
    </lineage>
</organism>
<dbReference type="InterPro" id="IPR016163">
    <property type="entry name" value="Ald_DH_C"/>
</dbReference>
<protein>
    <recommendedName>
        <fullName evidence="1">methylmalonate-semialdehyde dehydrogenase (CoA acylating)</fullName>
        <ecNumber evidence="1">1.2.1.27</ecNumber>
    </recommendedName>
</protein>
<gene>
    <name evidence="5" type="ORF">GCM10017559_53150</name>
</gene>
<keyword evidence="6" id="KW-1185">Reference proteome</keyword>
<dbReference type="SUPFAM" id="SSF53720">
    <property type="entry name" value="ALDH-like"/>
    <property type="match status" value="1"/>
</dbReference>
<sequence>MKDIRHWINGALADGDGRTADIFDPATGQVAGSVQLASVAEVDAAVAAAVAAWPAWRDASLVRRAQVLFRFRELVHANRDELARLVSAEHGKVHSDALGEVARGLEVVEFACGIPHLLKGGFSEGVSTRVDSYSIRQPLGVVAGITPFNFPAMVPMWMFPIAIAAGNAFILKPSEKDPSASLLMAALWKEAGLPDGVFNVVQGDKVAVDRLLEHPDVAALSFVGSTPIARYVYETGTRHGKRVQALGGAKNHMLVLPDADLDLVADAAVSAGFGSAGERCMAISVVLAVDPVGDDLVDRIVSRVGELTVGPGDDPASQMGPLITGAHRDKVLSYLDLGVCEGAKLVVDGRRTAVLGGATAQETPGFWLGPTVLDHVAAGSRVHTEEIFGPVLAIVRVSSYEEGLALINGGEFGNGTAVFTNDGGAARRFQNEVEVGMIGINVPIPVPMAFYSFGGWKSSLFGDTHMHGTEGVHFYTRGKVVTSRWLDPSHGGVNLGFPVNG</sequence>
<dbReference type="InterPro" id="IPR015590">
    <property type="entry name" value="Aldehyde_DH_dom"/>
</dbReference>
<dbReference type="CDD" id="cd07085">
    <property type="entry name" value="ALDH_F6_MMSDH"/>
    <property type="match status" value="1"/>
</dbReference>
<accession>A0ABP6KQT0</accession>
<dbReference type="PANTHER" id="PTHR43866:SF4">
    <property type="entry name" value="MALONATE-SEMIALDEHYDE DEHYDROGENASE"/>
    <property type="match status" value="1"/>
</dbReference>
<feature type="domain" description="Aldehyde dehydrogenase" evidence="4">
    <location>
        <begin position="15"/>
        <end position="481"/>
    </location>
</feature>